<feature type="transmembrane region" description="Helical" evidence="1">
    <location>
        <begin position="248"/>
        <end position="269"/>
    </location>
</feature>
<reference evidence="2" key="1">
    <citation type="submission" date="2009-11" db="EMBL/GenBank/DDBJ databases">
        <authorList>
            <consortium name="The Broad Institute Genome Sequencing Platform"/>
            <person name="Ward D."/>
            <person name="Feldgarden M."/>
            <person name="Earl A."/>
            <person name="Young S.K."/>
            <person name="Zeng Q."/>
            <person name="Koehrsen M."/>
            <person name="Alvarado L."/>
            <person name="Berlin A."/>
            <person name="Bochicchio J."/>
            <person name="Borenstein D."/>
            <person name="Chapman S.B."/>
            <person name="Chen Z."/>
            <person name="Engels R."/>
            <person name="Freedman E."/>
            <person name="Gellesch M."/>
            <person name="Goldberg J."/>
            <person name="Griggs A."/>
            <person name="Gujja S."/>
            <person name="Heilman E."/>
            <person name="Heiman D."/>
            <person name="Hepburn T."/>
            <person name="Howarth C."/>
            <person name="Jen D."/>
            <person name="Larson L."/>
            <person name="Lewis B."/>
            <person name="Mehta T."/>
            <person name="Park D."/>
            <person name="Pearson M."/>
            <person name="Roberts A."/>
            <person name="Saif S."/>
            <person name="Shea T."/>
            <person name="Shenoy N."/>
            <person name="Sisk P."/>
            <person name="Stolte C."/>
            <person name="Sykes S."/>
            <person name="Thomson T."/>
            <person name="Walk T."/>
            <person name="White J."/>
            <person name="Yandava C."/>
            <person name="Izard J."/>
            <person name="Baranova O.V."/>
            <person name="Blanton J.M."/>
            <person name="Tanner A.C."/>
            <person name="Dewhirst F.E."/>
            <person name="Haas B."/>
            <person name="Nusbaum C."/>
            <person name="Birren B."/>
        </authorList>
    </citation>
    <scope>NUCLEOTIDE SEQUENCE [LARGE SCALE GENOMIC DNA]</scope>
    <source>
        <strain evidence="2">1-1 BBBD Race 1</strain>
    </source>
</reference>
<evidence type="ECO:0000256" key="1">
    <source>
        <dbReference type="SAM" id="Phobius"/>
    </source>
</evidence>
<keyword evidence="1" id="KW-1133">Transmembrane helix</keyword>
<keyword evidence="4" id="KW-1185">Reference proteome</keyword>
<name>A0A180G930_PUCT1</name>
<protein>
    <submittedName>
        <fullName evidence="2 3">Uncharacterized protein</fullName>
    </submittedName>
</protein>
<dbReference type="OrthoDB" id="2507136at2759"/>
<accession>A0A180G930</accession>
<dbReference type="EnsemblFungi" id="PTTG_28793-t43_1">
    <property type="protein sequence ID" value="PTTG_28793-t43_1-p1"/>
    <property type="gene ID" value="PTTG_28793"/>
</dbReference>
<dbReference type="Proteomes" id="UP000005240">
    <property type="component" value="Unassembled WGS sequence"/>
</dbReference>
<feature type="transmembrane region" description="Helical" evidence="1">
    <location>
        <begin position="124"/>
        <end position="147"/>
    </location>
</feature>
<dbReference type="AlphaFoldDB" id="A0A180G930"/>
<reference evidence="3" key="4">
    <citation type="submission" date="2025-05" db="UniProtKB">
        <authorList>
            <consortium name="EnsemblFungi"/>
        </authorList>
    </citation>
    <scope>IDENTIFICATION</scope>
    <source>
        <strain evidence="3">isolate 1-1 / race 1 (BBBD)</strain>
    </source>
</reference>
<keyword evidence="1" id="KW-0472">Membrane</keyword>
<evidence type="ECO:0000313" key="2">
    <source>
        <dbReference type="EMBL" id="OAV89120.1"/>
    </source>
</evidence>
<dbReference type="VEuPathDB" id="FungiDB:PTTG_28793"/>
<reference evidence="3 4" key="3">
    <citation type="journal article" date="2017" name="G3 (Bethesda)">
        <title>Comparative analysis highlights variable genome content of wheat rusts and divergence of the mating loci.</title>
        <authorList>
            <person name="Cuomo C.A."/>
            <person name="Bakkeren G."/>
            <person name="Khalil H.B."/>
            <person name="Panwar V."/>
            <person name="Joly D."/>
            <person name="Linning R."/>
            <person name="Sakthikumar S."/>
            <person name="Song X."/>
            <person name="Adiconis X."/>
            <person name="Fan L."/>
            <person name="Goldberg J.M."/>
            <person name="Levin J.Z."/>
            <person name="Young S."/>
            <person name="Zeng Q."/>
            <person name="Anikster Y."/>
            <person name="Bruce M."/>
            <person name="Wang M."/>
            <person name="Yin C."/>
            <person name="McCallum B."/>
            <person name="Szabo L.J."/>
            <person name="Hulbert S."/>
            <person name="Chen X."/>
            <person name="Fellers J.P."/>
        </authorList>
    </citation>
    <scope>NUCLEOTIDE SEQUENCE</scope>
    <source>
        <strain evidence="3">isolate 1-1 / race 1 (BBBD)</strain>
        <strain evidence="4">Isolate 1-1 / race 1 (BBBD)</strain>
    </source>
</reference>
<sequence>MAALTQDLVDFVTSLPPSVNPYEATAEKVKQETKMAQPVLWGLVLRRITTFLFFTLVQLAPHEQIGPSMKCIPIYGFFFFLSTSRFIDEYLDVFLLVRFESVAWIDLITQEFVELRLVRFSRKIVLHTCKFPVAAIVCVSAYSFHLISSISKKTAKQHRNSAEPQLIGSASASRSFNQTFASAAFCLKRFTGDRDCRTWRKIVVALLQNAPSYRPETYNYLSVVEILKPMETVSDNIKRLTYLTRFMLLLYLVQHSLIAVFYLPTWVIVLRGLRKQTVPEQLQGGASLQISSHVSNTDKRFYIARRSCTWSAVFLLNQAQLINIKFDEDLKSDCSIFKLPPKLCAPTPKVSHFNDPTFVLVEQVVRSRHCPPSLSSILSIVVASSLITGLQPS</sequence>
<keyword evidence="1" id="KW-0812">Transmembrane</keyword>
<gene>
    <name evidence="2" type="ORF">PTTG_28793</name>
</gene>
<evidence type="ECO:0000313" key="3">
    <source>
        <dbReference type="EnsemblFungi" id="PTTG_28793-t43_1-p1"/>
    </source>
</evidence>
<reference evidence="2" key="2">
    <citation type="submission" date="2016-05" db="EMBL/GenBank/DDBJ databases">
        <title>Comparative analysis highlights variable genome content of wheat rusts and divergence of the mating loci.</title>
        <authorList>
            <person name="Cuomo C.A."/>
            <person name="Bakkeren G."/>
            <person name="Szabo L."/>
            <person name="Khalil H."/>
            <person name="Joly D."/>
            <person name="Goldberg J."/>
            <person name="Young S."/>
            <person name="Zeng Q."/>
            <person name="Fellers J."/>
        </authorList>
    </citation>
    <scope>NUCLEOTIDE SEQUENCE [LARGE SCALE GENOMIC DNA]</scope>
    <source>
        <strain evidence="2">1-1 BBBD Race 1</strain>
    </source>
</reference>
<organism evidence="2">
    <name type="scientific">Puccinia triticina (isolate 1-1 / race 1 (BBBD))</name>
    <name type="common">Brown leaf rust fungus</name>
    <dbReference type="NCBI Taxonomy" id="630390"/>
    <lineage>
        <taxon>Eukaryota</taxon>
        <taxon>Fungi</taxon>
        <taxon>Dikarya</taxon>
        <taxon>Basidiomycota</taxon>
        <taxon>Pucciniomycotina</taxon>
        <taxon>Pucciniomycetes</taxon>
        <taxon>Pucciniales</taxon>
        <taxon>Pucciniaceae</taxon>
        <taxon>Puccinia</taxon>
    </lineage>
</organism>
<dbReference type="EMBL" id="ADAS02000139">
    <property type="protein sequence ID" value="OAV89120.1"/>
    <property type="molecule type" value="Genomic_DNA"/>
</dbReference>
<evidence type="ECO:0000313" key="4">
    <source>
        <dbReference type="Proteomes" id="UP000005240"/>
    </source>
</evidence>
<proteinExistence type="predicted"/>